<dbReference type="InterPro" id="IPR054612">
    <property type="entry name" value="Phage_capsid-like_C"/>
</dbReference>
<feature type="region of interest" description="Disordered" evidence="2">
    <location>
        <begin position="64"/>
        <end position="93"/>
    </location>
</feature>
<gene>
    <name evidence="4" type="ORF">IAB89_08315</name>
</gene>
<comment type="subcellular location">
    <subcellularLocation>
        <location evidence="1">Virion</location>
    </subcellularLocation>
</comment>
<comment type="caution">
    <text evidence="4">The sequence shown here is derived from an EMBL/GenBank/DDBJ whole genome shotgun (WGS) entry which is preliminary data.</text>
</comment>
<dbReference type="NCBIfam" id="TIGR01554">
    <property type="entry name" value="major_cap_HK97"/>
    <property type="match status" value="1"/>
</dbReference>
<dbReference type="Proteomes" id="UP000824242">
    <property type="component" value="Unassembled WGS sequence"/>
</dbReference>
<dbReference type="Gene3D" id="3.30.2400.10">
    <property type="entry name" value="Major capsid protein gp5"/>
    <property type="match status" value="1"/>
</dbReference>
<feature type="domain" description="Phage capsid-like C-terminal" evidence="3">
    <location>
        <begin position="123"/>
        <end position="394"/>
    </location>
</feature>
<evidence type="ECO:0000256" key="2">
    <source>
        <dbReference type="SAM" id="MobiDB-lite"/>
    </source>
</evidence>
<reference evidence="4" key="2">
    <citation type="journal article" date="2021" name="PeerJ">
        <title>Extensive microbial diversity within the chicken gut microbiome revealed by metagenomics and culture.</title>
        <authorList>
            <person name="Gilroy R."/>
            <person name="Ravi A."/>
            <person name="Getino M."/>
            <person name="Pursley I."/>
            <person name="Horton D.L."/>
            <person name="Alikhan N.F."/>
            <person name="Baker D."/>
            <person name="Gharbi K."/>
            <person name="Hall N."/>
            <person name="Watson M."/>
            <person name="Adriaenssens E.M."/>
            <person name="Foster-Nyarko E."/>
            <person name="Jarju S."/>
            <person name="Secka A."/>
            <person name="Antonio M."/>
            <person name="Oren A."/>
            <person name="Chaudhuri R.R."/>
            <person name="La Ragione R."/>
            <person name="Hildebrand F."/>
            <person name="Pallen M.J."/>
        </authorList>
    </citation>
    <scope>NUCLEOTIDE SEQUENCE</scope>
    <source>
        <strain evidence="4">ChiSxjej1B13-7958</strain>
    </source>
</reference>
<organism evidence="4 5">
    <name type="scientific">Candidatus Caccousia avicola</name>
    <dbReference type="NCBI Taxonomy" id="2840721"/>
    <lineage>
        <taxon>Bacteria</taxon>
        <taxon>Bacillati</taxon>
        <taxon>Bacillota</taxon>
        <taxon>Clostridia</taxon>
        <taxon>Eubacteriales</taxon>
        <taxon>Oscillospiraceae</taxon>
        <taxon>Oscillospiraceae incertae sedis</taxon>
        <taxon>Candidatus Caccousia</taxon>
    </lineage>
</organism>
<evidence type="ECO:0000256" key="1">
    <source>
        <dbReference type="ARBA" id="ARBA00004328"/>
    </source>
</evidence>
<reference evidence="4" key="1">
    <citation type="submission" date="2020-10" db="EMBL/GenBank/DDBJ databases">
        <authorList>
            <person name="Gilroy R."/>
        </authorList>
    </citation>
    <scope>NUCLEOTIDE SEQUENCE</scope>
    <source>
        <strain evidence="4">ChiSxjej1B13-7958</strain>
    </source>
</reference>
<proteinExistence type="predicted"/>
<dbReference type="InterPro" id="IPR024455">
    <property type="entry name" value="Phage_capsid"/>
</dbReference>
<feature type="compositionally biased region" description="Basic and acidic residues" evidence="2">
    <location>
        <begin position="79"/>
        <end position="93"/>
    </location>
</feature>
<dbReference type="Pfam" id="PF05065">
    <property type="entry name" value="Phage_capsid"/>
    <property type="match status" value="1"/>
</dbReference>
<name>A0A9D1DER7_9FIRM</name>
<sequence length="399" mass="44366">MNNIHEMRKKRGEIWDRAKAFLTEHQDENGMLSAEDTSQYERMEQEVVDLGHAIEREERAAQLEREMNAPTASPLASRPEARPNQRTGRGSDEYRSAFWTAMRNRGGYFSVQNALQIGTDSEGGYLVPDEYERTLVDALQEENKLRTLCKIIRTSSGDRKIPLVASHGTASWVEEEGTIPESDDAFGQITIGAHKIASMIKVSDELLQDSVFDIESYIATEFARRVGDAEEAAFISGDGSGKPYGLLHTTNGATTGVTAASATALTSDELLDLIYSLKSPYRKRAVFLMHDSTIKAIRKLKDGNSQYLWQPGMKEGEPDRLLGYRLVTSTHMPVIAADAKPILFGDLSSYWIADREGRSMQRLNELYAATGQVGFRVTQRVDGRLVQTEGVKCLAMKSA</sequence>
<dbReference type="SUPFAM" id="SSF56563">
    <property type="entry name" value="Major capsid protein gp5"/>
    <property type="match status" value="1"/>
</dbReference>
<evidence type="ECO:0000313" key="5">
    <source>
        <dbReference type="Proteomes" id="UP000824242"/>
    </source>
</evidence>
<dbReference type="Gene3D" id="3.30.2320.10">
    <property type="entry name" value="hypothetical protein PF0899 domain"/>
    <property type="match status" value="1"/>
</dbReference>
<dbReference type="EMBL" id="DVGZ01000089">
    <property type="protein sequence ID" value="HIR47640.1"/>
    <property type="molecule type" value="Genomic_DNA"/>
</dbReference>
<evidence type="ECO:0000259" key="3">
    <source>
        <dbReference type="Pfam" id="PF05065"/>
    </source>
</evidence>
<accession>A0A9D1DER7</accession>
<dbReference type="AlphaFoldDB" id="A0A9D1DER7"/>
<protein>
    <submittedName>
        <fullName evidence="4">Phage major capsid protein</fullName>
    </submittedName>
</protein>
<evidence type="ECO:0000313" key="4">
    <source>
        <dbReference type="EMBL" id="HIR47640.1"/>
    </source>
</evidence>